<comment type="function">
    <text evidence="18">Coenzyme A-dependent lysophosphatidic acid acyltransferase that catalyzes the transfer of an acyl group on a lysophosphatidic acid. Functions preferentially with 1-oleoyl-lysophosphatidic acid followed by 1-palmitoyl-lysophosphatidic acid, 1-stearoyl-lysophosphatidic acid and 1-arachidonoyl-lysophosphatidic acid as lipid acceptor. Functions preferentially with arachidonoyl-CoA followed by oleoyl-CoA as acyl group donors. Functions in phosphatidic acid biosynthesis. May regulate the cellular storage of triacylglycerol through activation of the phospholipase PNPLA2. Involved in keratinocyte differentiation. Regulates lipid droplet fusion.</text>
</comment>
<dbReference type="PANTHER" id="PTHR42886:SF29">
    <property type="entry name" value="PUMMELIG, ISOFORM A"/>
    <property type="match status" value="1"/>
</dbReference>
<dbReference type="GO" id="GO:0005811">
    <property type="term" value="C:lipid droplet"/>
    <property type="evidence" value="ECO:0007669"/>
    <property type="project" value="UniProtKB-SubCell"/>
</dbReference>
<keyword evidence="6" id="KW-0963">Cytoplasm</keyword>
<keyword evidence="7" id="KW-0444">Lipid biosynthesis</keyword>
<evidence type="ECO:0000313" key="28">
    <source>
        <dbReference type="EMBL" id="OXA62713.1"/>
    </source>
</evidence>
<dbReference type="GO" id="GO:0052689">
    <property type="term" value="F:carboxylic ester hydrolase activity"/>
    <property type="evidence" value="ECO:0007669"/>
    <property type="project" value="TreeGrafter"/>
</dbReference>
<comment type="catalytic activity">
    <reaction evidence="21">
        <text>eicosanoyl-CoA + 1-(9Z-octadecenoyl)-sn-glycero-3-phosphate = 1-(9Z)-octadecenoyl-2-eicosanoyl-sn-glycero-3-phosphate + CoA</text>
        <dbReference type="Rhea" id="RHEA:37451"/>
        <dbReference type="ChEBI" id="CHEBI:57287"/>
        <dbReference type="ChEBI" id="CHEBI:57380"/>
        <dbReference type="ChEBI" id="CHEBI:74544"/>
        <dbReference type="ChEBI" id="CHEBI:74937"/>
    </reaction>
    <physiologicalReaction direction="left-to-right" evidence="21">
        <dbReference type="Rhea" id="RHEA:37452"/>
    </physiologicalReaction>
</comment>
<feature type="domain" description="AB hydrolase-1" evidence="27">
    <location>
        <begin position="198"/>
        <end position="319"/>
    </location>
</feature>
<feature type="compositionally biased region" description="Basic and acidic residues" evidence="25">
    <location>
        <begin position="501"/>
        <end position="513"/>
    </location>
</feature>
<evidence type="ECO:0000256" key="23">
    <source>
        <dbReference type="ARBA" id="ARBA00048770"/>
    </source>
</evidence>
<evidence type="ECO:0000256" key="14">
    <source>
        <dbReference type="ARBA" id="ARBA00036296"/>
    </source>
</evidence>
<evidence type="ECO:0000256" key="18">
    <source>
        <dbReference type="ARBA" id="ARBA00045357"/>
    </source>
</evidence>
<comment type="subcellular location">
    <subcellularLocation>
        <location evidence="3">Cytoplasm</location>
    </subcellularLocation>
    <subcellularLocation>
        <location evidence="4">Lipid droplet</location>
    </subcellularLocation>
</comment>
<dbReference type="FunFam" id="3.40.50.1820:FF:000019">
    <property type="entry name" value="1-acylglycerol-3-phosphate O-acyltransferase ABHD5"/>
    <property type="match status" value="1"/>
</dbReference>
<evidence type="ECO:0000256" key="17">
    <source>
        <dbReference type="ARBA" id="ARBA00042413"/>
    </source>
</evidence>
<evidence type="ECO:0000256" key="15">
    <source>
        <dbReference type="ARBA" id="ARBA00038097"/>
    </source>
</evidence>
<dbReference type="GO" id="GO:0005739">
    <property type="term" value="C:mitochondrion"/>
    <property type="evidence" value="ECO:0007669"/>
    <property type="project" value="TreeGrafter"/>
</dbReference>
<name>A0A226EYR0_FOLCA</name>
<evidence type="ECO:0000256" key="16">
    <source>
        <dbReference type="ARBA" id="ARBA00040731"/>
    </source>
</evidence>
<proteinExistence type="inferred from homology"/>
<keyword evidence="12" id="KW-0443">Lipid metabolism</keyword>
<evidence type="ECO:0000256" key="21">
    <source>
        <dbReference type="ARBA" id="ARBA00047849"/>
    </source>
</evidence>
<evidence type="ECO:0000256" key="19">
    <source>
        <dbReference type="ARBA" id="ARBA00047525"/>
    </source>
</evidence>
<comment type="caution">
    <text evidence="28">The sequence shown here is derived from an EMBL/GenBank/DDBJ whole genome shotgun (WGS) entry which is preliminary data.</text>
</comment>
<evidence type="ECO:0000256" key="24">
    <source>
        <dbReference type="ARBA" id="ARBA00049561"/>
    </source>
</evidence>
<keyword evidence="11" id="KW-0276">Fatty acid metabolism</keyword>
<keyword evidence="26" id="KW-1133">Transmembrane helix</keyword>
<dbReference type="GO" id="GO:0030154">
    <property type="term" value="P:cell differentiation"/>
    <property type="evidence" value="ECO:0007669"/>
    <property type="project" value="UniProtKB-KW"/>
</dbReference>
<dbReference type="SUPFAM" id="SSF53474">
    <property type="entry name" value="alpha/beta-Hydrolases"/>
    <property type="match status" value="1"/>
</dbReference>
<evidence type="ECO:0000256" key="22">
    <source>
        <dbReference type="ARBA" id="ARBA00048632"/>
    </source>
</evidence>
<comment type="catalytic activity">
    <reaction evidence="2">
        <text>1-(9Z-octadecenoyl)-sn-glycero-3-phosphate + hexadecanoyl-CoA = 1-(9Z)-octadecenoyl-2-hexadecanoyl-sn-glycero-3-phosphate + CoA</text>
        <dbReference type="Rhea" id="RHEA:37143"/>
        <dbReference type="ChEBI" id="CHEBI:57287"/>
        <dbReference type="ChEBI" id="CHEBI:57379"/>
        <dbReference type="ChEBI" id="CHEBI:74544"/>
        <dbReference type="ChEBI" id="CHEBI:74551"/>
    </reaction>
    <physiologicalReaction direction="left-to-right" evidence="2">
        <dbReference type="Rhea" id="RHEA:37144"/>
    </physiologicalReaction>
</comment>
<dbReference type="Proteomes" id="UP000198287">
    <property type="component" value="Unassembled WGS sequence"/>
</dbReference>
<evidence type="ECO:0000256" key="9">
    <source>
        <dbReference type="ARBA" id="ARBA00022679"/>
    </source>
</evidence>
<keyword evidence="26" id="KW-0812">Transmembrane</keyword>
<keyword evidence="10" id="KW-0221">Differentiation</keyword>
<evidence type="ECO:0000256" key="8">
    <source>
        <dbReference type="ARBA" id="ARBA00022677"/>
    </source>
</evidence>
<organism evidence="28 29">
    <name type="scientific">Folsomia candida</name>
    <name type="common">Springtail</name>
    <dbReference type="NCBI Taxonomy" id="158441"/>
    <lineage>
        <taxon>Eukaryota</taxon>
        <taxon>Metazoa</taxon>
        <taxon>Ecdysozoa</taxon>
        <taxon>Arthropoda</taxon>
        <taxon>Hexapoda</taxon>
        <taxon>Collembola</taxon>
        <taxon>Entomobryomorpha</taxon>
        <taxon>Isotomoidea</taxon>
        <taxon>Isotomidae</taxon>
        <taxon>Proisotominae</taxon>
        <taxon>Folsomia</taxon>
    </lineage>
</organism>
<evidence type="ECO:0000256" key="11">
    <source>
        <dbReference type="ARBA" id="ARBA00022832"/>
    </source>
</evidence>
<keyword evidence="26" id="KW-0472">Membrane</keyword>
<dbReference type="EMBL" id="LNIX01000001">
    <property type="protein sequence ID" value="OXA62713.1"/>
    <property type="molecule type" value="Genomic_DNA"/>
</dbReference>
<dbReference type="GO" id="GO:0055088">
    <property type="term" value="P:lipid homeostasis"/>
    <property type="evidence" value="ECO:0007669"/>
    <property type="project" value="TreeGrafter"/>
</dbReference>
<comment type="catalytic activity">
    <reaction evidence="1">
        <text>a 1-acyl-sn-glycero-3-phosphate + an acyl-CoA = a 1,2-diacyl-sn-glycero-3-phosphate + CoA</text>
        <dbReference type="Rhea" id="RHEA:19709"/>
        <dbReference type="ChEBI" id="CHEBI:57287"/>
        <dbReference type="ChEBI" id="CHEBI:57970"/>
        <dbReference type="ChEBI" id="CHEBI:58342"/>
        <dbReference type="ChEBI" id="CHEBI:58608"/>
        <dbReference type="EC" id="2.3.1.51"/>
    </reaction>
    <physiologicalReaction direction="left-to-right" evidence="1">
        <dbReference type="Rhea" id="RHEA:19710"/>
    </physiologicalReaction>
</comment>
<dbReference type="Gene3D" id="3.40.50.1820">
    <property type="entry name" value="alpha/beta hydrolase"/>
    <property type="match status" value="1"/>
</dbReference>
<evidence type="ECO:0000256" key="20">
    <source>
        <dbReference type="ARBA" id="ARBA00047543"/>
    </source>
</evidence>
<evidence type="ECO:0000256" key="1">
    <source>
        <dbReference type="ARBA" id="ARBA00000300"/>
    </source>
</evidence>
<dbReference type="Pfam" id="PF00561">
    <property type="entry name" value="Abhydrolase_1"/>
    <property type="match status" value="1"/>
</dbReference>
<evidence type="ECO:0000256" key="12">
    <source>
        <dbReference type="ARBA" id="ARBA00023098"/>
    </source>
</evidence>
<comment type="similarity">
    <text evidence="15">Belongs to the peptidase S33 family. ABHD4/ABHD5 subfamily.</text>
</comment>
<protein>
    <recommendedName>
        <fullName evidence="16">1-acylglycerol-3-phosphate O-acyltransferase ABHD5</fullName>
        <ecNumber evidence="5">2.3.1.51</ecNumber>
    </recommendedName>
    <alternativeName>
        <fullName evidence="17">Abhydrolase domain-containing protein 5</fullName>
    </alternativeName>
</protein>
<comment type="catalytic activity">
    <reaction evidence="14">
        <text>1-(9Z-octadecenoyl)-sn-glycero-3-phosphate + octadecanoyl-CoA = 1-(9Z-octadecenoyl)-2-octadecanoyl-sn-glycero-3-phosphate + CoA</text>
        <dbReference type="Rhea" id="RHEA:37147"/>
        <dbReference type="ChEBI" id="CHEBI:57287"/>
        <dbReference type="ChEBI" id="CHEBI:57394"/>
        <dbReference type="ChEBI" id="CHEBI:74544"/>
        <dbReference type="ChEBI" id="CHEBI:74552"/>
    </reaction>
    <physiologicalReaction direction="left-to-right" evidence="14">
        <dbReference type="Rhea" id="RHEA:37148"/>
    </physiologicalReaction>
</comment>
<dbReference type="GO" id="GO:0003841">
    <property type="term" value="F:1-acylglycerol-3-phosphate O-acyltransferase activity"/>
    <property type="evidence" value="ECO:0007669"/>
    <property type="project" value="UniProtKB-EC"/>
</dbReference>
<dbReference type="OMA" id="AFHSMMQ"/>
<dbReference type="PANTHER" id="PTHR42886">
    <property type="entry name" value="RE40534P-RELATED"/>
    <property type="match status" value="1"/>
</dbReference>
<evidence type="ECO:0000256" key="10">
    <source>
        <dbReference type="ARBA" id="ARBA00022782"/>
    </source>
</evidence>
<dbReference type="PRINTS" id="PR00111">
    <property type="entry name" value="ABHYDROLASE"/>
</dbReference>
<keyword evidence="28" id="KW-0378">Hydrolase</keyword>
<comment type="catalytic activity">
    <reaction evidence="23">
        <text>1-(9Z-octadecenoyl)-sn-glycero-3-phosphate + (5Z,8Z,11Z,14Z)-eicosatetraenoyl-CoA = 1-(9Z)-octadecenoyl-2-(5Z,8Z,11Z,14Z)-eicosatetraenoyl-sn-glycero-3-phosphate + CoA</text>
        <dbReference type="Rhea" id="RHEA:37443"/>
        <dbReference type="ChEBI" id="CHEBI:57287"/>
        <dbReference type="ChEBI" id="CHEBI:57368"/>
        <dbReference type="ChEBI" id="CHEBI:74544"/>
        <dbReference type="ChEBI" id="CHEBI:74928"/>
    </reaction>
    <physiologicalReaction direction="left-to-right" evidence="23">
        <dbReference type="Rhea" id="RHEA:37444"/>
    </physiologicalReaction>
</comment>
<evidence type="ECO:0000256" key="2">
    <source>
        <dbReference type="ARBA" id="ARBA00000816"/>
    </source>
</evidence>
<evidence type="ECO:0000256" key="13">
    <source>
        <dbReference type="ARBA" id="ARBA00023315"/>
    </source>
</evidence>
<evidence type="ECO:0000256" key="3">
    <source>
        <dbReference type="ARBA" id="ARBA00004496"/>
    </source>
</evidence>
<keyword evidence="29" id="KW-1185">Reference proteome</keyword>
<comment type="catalytic activity">
    <reaction evidence="22">
        <text>1-(5Z,8Z,11Z,14Z-eicosatetraenoyl)-sn-glycero-3-phosphate + (9Z)-octadecenoyl-CoA = 1-(5Z,8Z,11Z,14Z)-eicosatetraenoyl-2-(9Z)-octadecenoyl-sn-glycero-3-phosphate + CoA</text>
        <dbReference type="Rhea" id="RHEA:37455"/>
        <dbReference type="ChEBI" id="CHEBI:57287"/>
        <dbReference type="ChEBI" id="CHEBI:57387"/>
        <dbReference type="ChEBI" id="CHEBI:74938"/>
        <dbReference type="ChEBI" id="CHEBI:74941"/>
    </reaction>
    <physiologicalReaction direction="left-to-right" evidence="22">
        <dbReference type="Rhea" id="RHEA:37456"/>
    </physiologicalReaction>
</comment>
<dbReference type="AlphaFoldDB" id="A0A226EYR0"/>
<accession>A0A226EYR0</accession>
<evidence type="ECO:0000313" key="29">
    <source>
        <dbReference type="Proteomes" id="UP000198287"/>
    </source>
</evidence>
<evidence type="ECO:0000256" key="25">
    <source>
        <dbReference type="SAM" id="MobiDB-lite"/>
    </source>
</evidence>
<keyword evidence="13" id="KW-0012">Acyltransferase</keyword>
<dbReference type="InterPro" id="IPR029058">
    <property type="entry name" value="AB_hydrolase_fold"/>
</dbReference>
<evidence type="ECO:0000259" key="27">
    <source>
        <dbReference type="Pfam" id="PF00561"/>
    </source>
</evidence>
<dbReference type="OrthoDB" id="7457040at2759"/>
<feature type="transmembrane region" description="Helical" evidence="26">
    <location>
        <begin position="65"/>
        <end position="89"/>
    </location>
</feature>
<evidence type="ECO:0000256" key="4">
    <source>
        <dbReference type="ARBA" id="ARBA00004502"/>
    </source>
</evidence>
<dbReference type="GO" id="GO:0006654">
    <property type="term" value="P:phosphatidic acid biosynthetic process"/>
    <property type="evidence" value="ECO:0007669"/>
    <property type="project" value="TreeGrafter"/>
</dbReference>
<gene>
    <name evidence="28" type="ORF">Fcan01_03660</name>
</gene>
<evidence type="ECO:0000256" key="7">
    <source>
        <dbReference type="ARBA" id="ARBA00022516"/>
    </source>
</evidence>
<reference evidence="28 29" key="1">
    <citation type="submission" date="2015-12" db="EMBL/GenBank/DDBJ databases">
        <title>The genome of Folsomia candida.</title>
        <authorList>
            <person name="Faddeeva A."/>
            <person name="Derks M.F."/>
            <person name="Anvar Y."/>
            <person name="Smit S."/>
            <person name="Van Straalen N."/>
            <person name="Roelofs D."/>
        </authorList>
    </citation>
    <scope>NUCLEOTIDE SEQUENCE [LARGE SCALE GENOMIC DNA]</scope>
    <source>
        <strain evidence="28 29">VU population</strain>
        <tissue evidence="28">Whole body</tissue>
    </source>
</reference>
<dbReference type="InterPro" id="IPR000073">
    <property type="entry name" value="AB_hydrolase_1"/>
</dbReference>
<feature type="transmembrane region" description="Helical" evidence="26">
    <location>
        <begin position="269"/>
        <end position="286"/>
    </location>
</feature>
<dbReference type="EC" id="2.3.1.51" evidence="5"/>
<sequence length="513" mass="57882">MVCEDESSVSHLESDSRMGFGMGCEFAQLLRPTISSLIQRIYLNPDAGLLFWIPPSFNINSMADLLLKIAIFFGLVMMKILLFVLERFVPHQDTRKRRTKEEKKSEHKPMDPLYKEKTYIVDYSSGEIDDKESQSGWLGSWLKWCPTSIAMLRQAEKKILSYVKTSIRGAYVNIGPVVGKDDCKIWTISLTDNHPERPPLVMLHGLGAGVALWALNLDGLAATRHVYAVDLLGFGRSSRPVFSTDALDAEREFVQSIEEWRKEMRLDKFILLGHSMGGFLATSYAIRYPSRVSHLILADPWGFPEKPADLSQRYPIPLWVKMIAYCLQPLNPLWGIRIAGPMGPKLIEKVRPDLIRKFAALSGDGDATVAEYIFHCNAQTPSGEAAFHSMMSSFGWAKYPMINRIPSLKRDVPLSMIYGSRSWVDHCPGQQIQQMRPSSYVDVQIIRGAGHHVYADSKDKFNDLVLKACAHTDLGNPLNFDLSPKKETILEPSTDIQLDLKPVEQDEKPSLQP</sequence>
<comment type="catalytic activity">
    <reaction evidence="20">
        <text>1-octadecanoyl-sn-glycero-3-phosphate + (9Z)-octadecenoyl-CoA = 1-octadecanoyl-2-(9Z-octadecenoyl)-sn-glycero-3-phosphate + CoA</text>
        <dbReference type="Rhea" id="RHEA:37163"/>
        <dbReference type="ChEBI" id="CHEBI:57287"/>
        <dbReference type="ChEBI" id="CHEBI:57387"/>
        <dbReference type="ChEBI" id="CHEBI:74560"/>
        <dbReference type="ChEBI" id="CHEBI:74565"/>
    </reaction>
    <physiologicalReaction direction="left-to-right" evidence="20">
        <dbReference type="Rhea" id="RHEA:37164"/>
    </physiologicalReaction>
</comment>
<comment type="catalytic activity">
    <reaction evidence="24">
        <text>1-(9Z-octadecenoyl)-sn-glycero-3-phosphate + (9Z)-octadecenoyl-CoA = 1,2-di-(9Z-octadecenoyl)-sn-glycero-3-phosphate + CoA</text>
        <dbReference type="Rhea" id="RHEA:37131"/>
        <dbReference type="ChEBI" id="CHEBI:57287"/>
        <dbReference type="ChEBI" id="CHEBI:57387"/>
        <dbReference type="ChEBI" id="CHEBI:74544"/>
        <dbReference type="ChEBI" id="CHEBI:74546"/>
    </reaction>
    <physiologicalReaction direction="left-to-right" evidence="24">
        <dbReference type="Rhea" id="RHEA:37132"/>
    </physiologicalReaction>
</comment>
<feature type="region of interest" description="Disordered" evidence="25">
    <location>
        <begin position="494"/>
        <end position="513"/>
    </location>
</feature>
<comment type="catalytic activity">
    <reaction evidence="19">
        <text>1-hexadecanoyl-sn-glycero-3-phosphate + (9Z)-octadecenoyl-CoA = 1-hexadecanoyl-2-(9Z-octadecenoyl)-sn-glycero-3-phosphate + CoA</text>
        <dbReference type="Rhea" id="RHEA:33187"/>
        <dbReference type="ChEBI" id="CHEBI:57287"/>
        <dbReference type="ChEBI" id="CHEBI:57387"/>
        <dbReference type="ChEBI" id="CHEBI:57518"/>
        <dbReference type="ChEBI" id="CHEBI:64839"/>
    </reaction>
    <physiologicalReaction direction="left-to-right" evidence="19">
        <dbReference type="Rhea" id="RHEA:33188"/>
    </physiologicalReaction>
</comment>
<evidence type="ECO:0000256" key="6">
    <source>
        <dbReference type="ARBA" id="ARBA00022490"/>
    </source>
</evidence>
<keyword evidence="9" id="KW-0808">Transferase</keyword>
<evidence type="ECO:0000256" key="5">
    <source>
        <dbReference type="ARBA" id="ARBA00013211"/>
    </source>
</evidence>
<dbReference type="GO" id="GO:0006631">
    <property type="term" value="P:fatty acid metabolic process"/>
    <property type="evidence" value="ECO:0007669"/>
    <property type="project" value="UniProtKB-KW"/>
</dbReference>
<keyword evidence="8" id="KW-0551">Lipid droplet</keyword>
<evidence type="ECO:0000256" key="26">
    <source>
        <dbReference type="SAM" id="Phobius"/>
    </source>
</evidence>